<name>A0A5C6GA27_METRR</name>
<accession>A0A5C6GA27</accession>
<proteinExistence type="predicted"/>
<gene>
    <name evidence="1" type="ORF">ED733_002490</name>
</gene>
<sequence length="344" mass="39489">MSPATTNREPLRYYLISYPRTASSLFLKILALDAQPGFSTGEYEGGYFFMPAYNDLYEPSLRATCVNDWTPDQRGRIQDSLQRCFDKQQQWVESAQAKGLSVFVKEHATFLAEPTERSRLLFGSKTVNEPKWTVKYDGGATHSKLNITMLPDEYLLTWLPTFLIRHPALAFPSLYRTLLKREDSEKVSADNFAALVATVKWTRDLYDFYVQRRGHLPCSPGQRDEWPIVLDADDVIAHPRTVSVYCEKLGMDPRQLRYTWDQVGPEHMSRMRAEQVIMRSTLYASTGVMQNKTSDGLDIADEVNKWKTEFGVPAAEHIEMLVRGAMPDYEYLRAKRLRVDCDAA</sequence>
<organism evidence="1 2">
    <name type="scientific">Metarhizium rileyi (strain RCEF 4871)</name>
    <name type="common">Nomuraea rileyi</name>
    <dbReference type="NCBI Taxonomy" id="1649241"/>
    <lineage>
        <taxon>Eukaryota</taxon>
        <taxon>Fungi</taxon>
        <taxon>Dikarya</taxon>
        <taxon>Ascomycota</taxon>
        <taxon>Pezizomycotina</taxon>
        <taxon>Sordariomycetes</taxon>
        <taxon>Hypocreomycetidae</taxon>
        <taxon>Hypocreales</taxon>
        <taxon>Clavicipitaceae</taxon>
        <taxon>Metarhizium</taxon>
    </lineage>
</organism>
<protein>
    <submittedName>
        <fullName evidence="1">Uncharacterized protein</fullName>
    </submittedName>
</protein>
<reference evidence="2" key="1">
    <citation type="submission" date="2018-12" db="EMBL/GenBank/DDBJ databases">
        <title>The complete genome of Metarhizium rileyi, a key fungal pathogen of Lepidoptera.</title>
        <authorList>
            <person name="Binneck E."/>
            <person name="Lastra C.C.L."/>
            <person name="Sosa-Gomez D.R."/>
        </authorList>
    </citation>
    <scope>NUCLEOTIDE SEQUENCE [LARGE SCALE GENOMIC DNA]</scope>
    <source>
        <strain evidence="2">Cep018-CH2</strain>
    </source>
</reference>
<dbReference type="InterPro" id="IPR027417">
    <property type="entry name" value="P-loop_NTPase"/>
</dbReference>
<dbReference type="EMBL" id="SBHS01000023">
    <property type="protein sequence ID" value="TWU72846.1"/>
    <property type="molecule type" value="Genomic_DNA"/>
</dbReference>
<dbReference type="InterPro" id="IPR053226">
    <property type="entry name" value="Pyrrolopyrazine_biosynth_F"/>
</dbReference>
<dbReference type="PANTHER" id="PTHR48419">
    <property type="entry name" value="SULFOTRANSFERASE DOMAIN-CONTAINING PROTEIN"/>
    <property type="match status" value="1"/>
</dbReference>
<dbReference type="Proteomes" id="UP000317257">
    <property type="component" value="Unassembled WGS sequence"/>
</dbReference>
<evidence type="ECO:0000313" key="2">
    <source>
        <dbReference type="Proteomes" id="UP000317257"/>
    </source>
</evidence>
<comment type="caution">
    <text evidence="1">The sequence shown here is derived from an EMBL/GenBank/DDBJ whole genome shotgun (WGS) entry which is preliminary data.</text>
</comment>
<dbReference type="AlphaFoldDB" id="A0A5C6GA27"/>
<dbReference type="PANTHER" id="PTHR48419:SF1">
    <property type="entry name" value="SULFOTRANSFERASE DOMAIN-CONTAINING PROTEIN"/>
    <property type="match status" value="1"/>
</dbReference>
<dbReference type="SUPFAM" id="SSF52540">
    <property type="entry name" value="P-loop containing nucleoside triphosphate hydrolases"/>
    <property type="match status" value="1"/>
</dbReference>
<evidence type="ECO:0000313" key="1">
    <source>
        <dbReference type="EMBL" id="TWU72846.1"/>
    </source>
</evidence>